<evidence type="ECO:0000256" key="8">
    <source>
        <dbReference type="ARBA" id="ARBA00022692"/>
    </source>
</evidence>
<reference evidence="18" key="3">
    <citation type="submission" date="2018-12" db="EMBL/GenBank/DDBJ databases">
        <title>G10K-VGP greater horseshoe bat female genome, primary haplotype.</title>
        <authorList>
            <person name="Teeling E."/>
            <person name="Myers G."/>
            <person name="Vernes S."/>
            <person name="Pippel M."/>
            <person name="Winkler S."/>
            <person name="Fedrigo O."/>
            <person name="Rhie A."/>
            <person name="Koren S."/>
            <person name="Phillippy A."/>
            <person name="Lewin H."/>
            <person name="Damas J."/>
            <person name="Howe K."/>
            <person name="Mountcastle J."/>
            <person name="Jarvis E.D."/>
        </authorList>
    </citation>
    <scope>NUCLEOTIDE SEQUENCE [LARGE SCALE GENOMIC DNA]</scope>
</reference>
<evidence type="ECO:0000256" key="3">
    <source>
        <dbReference type="ARBA" id="ARBA00008713"/>
    </source>
</evidence>
<reference evidence="17" key="4">
    <citation type="submission" date="2025-08" db="UniProtKB">
        <authorList>
            <consortium name="Ensembl"/>
        </authorList>
    </citation>
    <scope>IDENTIFICATION</scope>
</reference>
<sequence length="72" mass="8183">FGLPLLKQLLVATRLLSGSSGRSKFDAPEPPQDKPDWLKVGWILGTSIFLCVYLIKRHNEDVVEYKKRNGLE</sequence>
<dbReference type="Pfam" id="PF15088">
    <property type="entry name" value="NADH_dh_m_C1"/>
    <property type="match status" value="1"/>
</dbReference>
<comment type="subcellular location">
    <subcellularLocation>
        <location evidence="2">Mitochondrion inner membrane</location>
        <topology evidence="2">Single-pass membrane protein</topology>
        <orientation evidence="2">Matrix side</orientation>
    </subcellularLocation>
</comment>
<keyword evidence="18" id="KW-1185">Reference proteome</keyword>
<comment type="subunit">
    <text evidence="4">Complex I is composed of 45 different subunits.</text>
</comment>
<dbReference type="GO" id="GO:0005743">
    <property type="term" value="C:mitochondrial inner membrane"/>
    <property type="evidence" value="ECO:0007669"/>
    <property type="project" value="UniProtKB-SubCell"/>
</dbReference>
<keyword evidence="9" id="KW-0999">Mitochondrion inner membrane</keyword>
<dbReference type="OMA" id="NEHQAEY"/>
<organism evidence="17 18">
    <name type="scientific">Rhinolophus ferrumequinum</name>
    <name type="common">Greater horseshoe bat</name>
    <dbReference type="NCBI Taxonomy" id="59479"/>
    <lineage>
        <taxon>Eukaryota</taxon>
        <taxon>Metazoa</taxon>
        <taxon>Chordata</taxon>
        <taxon>Craniata</taxon>
        <taxon>Vertebrata</taxon>
        <taxon>Euteleostomi</taxon>
        <taxon>Mammalia</taxon>
        <taxon>Eutheria</taxon>
        <taxon>Laurasiatheria</taxon>
        <taxon>Chiroptera</taxon>
        <taxon>Yinpterochiroptera</taxon>
        <taxon>Rhinolophoidea</taxon>
        <taxon>Rhinolophidae</taxon>
        <taxon>Rhinolophinae</taxon>
        <taxon>Rhinolophus</taxon>
    </lineage>
</organism>
<evidence type="ECO:0000256" key="1">
    <source>
        <dbReference type="ARBA" id="ARBA00003195"/>
    </source>
</evidence>
<keyword evidence="12" id="KW-1133">Transmembrane helix</keyword>
<evidence type="ECO:0000256" key="12">
    <source>
        <dbReference type="ARBA" id="ARBA00022989"/>
    </source>
</evidence>
<evidence type="ECO:0000256" key="15">
    <source>
        <dbReference type="ARBA" id="ARBA00030166"/>
    </source>
</evidence>
<dbReference type="InterPro" id="IPR026192">
    <property type="entry name" value="NDUFC1"/>
</dbReference>
<keyword evidence="10" id="KW-0809">Transit peptide</keyword>
<keyword evidence="13" id="KW-0496">Mitochondrion</keyword>
<reference evidence="17 18" key="2">
    <citation type="journal article" date="2018" name="Annu Rev Anim Biosci">
        <title>Bat Biology, Genomes, and the Bat1K Project: To Generate Chromosome-Level Genomes for All Living Bat Species.</title>
        <authorList>
            <person name="Teeling E.C."/>
            <person name="Vernes S.C."/>
            <person name="Davalos L.M."/>
            <person name="Ray D.A."/>
            <person name="Gilbert M.T.P."/>
            <person name="Myers E."/>
        </authorList>
    </citation>
    <scope>NUCLEOTIDE SEQUENCE</scope>
</reference>
<dbReference type="GO" id="GO:0045271">
    <property type="term" value="C:respiratory chain complex I"/>
    <property type="evidence" value="ECO:0007669"/>
    <property type="project" value="InterPro"/>
</dbReference>
<dbReference type="AlphaFoldDB" id="A0A671F560"/>
<comment type="function">
    <text evidence="1">Accessory subunit of the mitochondrial membrane respiratory chain NADH dehydrogenase (Complex I), that is believed not to be involved in catalysis. Complex I functions in the transfer of electrons from NADH to the respiratory chain. The immediate electron acceptor for the enzyme is believed to be ubiquinone.</text>
</comment>
<evidence type="ECO:0000256" key="9">
    <source>
        <dbReference type="ARBA" id="ARBA00022792"/>
    </source>
</evidence>
<evidence type="ECO:0000256" key="10">
    <source>
        <dbReference type="ARBA" id="ARBA00022946"/>
    </source>
</evidence>
<evidence type="ECO:0000256" key="13">
    <source>
        <dbReference type="ARBA" id="ARBA00023128"/>
    </source>
</evidence>
<reference evidence="17" key="5">
    <citation type="submission" date="2025-09" db="UniProtKB">
        <authorList>
            <consortium name="Ensembl"/>
        </authorList>
    </citation>
    <scope>IDENTIFICATION</scope>
</reference>
<evidence type="ECO:0000256" key="14">
    <source>
        <dbReference type="ARBA" id="ARBA00023136"/>
    </source>
</evidence>
<evidence type="ECO:0000256" key="11">
    <source>
        <dbReference type="ARBA" id="ARBA00022982"/>
    </source>
</evidence>
<evidence type="ECO:0000256" key="7">
    <source>
        <dbReference type="ARBA" id="ARBA00022660"/>
    </source>
</evidence>
<keyword evidence="14" id="KW-0472">Membrane</keyword>
<dbReference type="PANTHER" id="PTHR17097:SF0">
    <property type="entry name" value="NADH DEHYDROGENASE [UBIQUINONE] 1 SUBUNIT C1, MITOCHONDRIAL"/>
    <property type="match status" value="1"/>
</dbReference>
<reference evidence="17 18" key="1">
    <citation type="journal article" date="2015" name="Annu Rev Anim Biosci">
        <title>The Genome 10K Project: a way forward.</title>
        <authorList>
            <person name="Koepfli K.P."/>
            <person name="Paten B."/>
            <person name="O'Brien S.J."/>
            <person name="Koepfli K.P."/>
            <person name="Paten B."/>
            <person name="Antunes A."/>
            <person name="Belov K."/>
            <person name="Bustamante C."/>
            <person name="Castoe T.A."/>
            <person name="Clawson H."/>
            <person name="Crawford A.J."/>
            <person name="Diekhans M."/>
            <person name="Distel D."/>
            <person name="Durbin R."/>
            <person name="Earl D."/>
            <person name="Fujita M.K."/>
            <person name="Gamble T."/>
            <person name="Georges A."/>
            <person name="Gemmell N."/>
            <person name="Gilbert M.T."/>
            <person name="Graves J.M."/>
            <person name="Green R.E."/>
            <person name="Hickey G."/>
            <person name="Jarvis E.D."/>
            <person name="Johnson W."/>
            <person name="Komissarov A."/>
            <person name="Korf I."/>
            <person name="Kuhn R."/>
            <person name="Larkin D.M."/>
            <person name="Lewin H."/>
            <person name="Lopez J.V."/>
            <person name="Ma J."/>
            <person name="Marques-Bonet T."/>
            <person name="Miller W."/>
            <person name="Murphy R."/>
            <person name="Pevzner P."/>
            <person name="Shapiro B."/>
            <person name="Steiner C."/>
            <person name="Tamazian G."/>
            <person name="Venkatesh B."/>
            <person name="Wang J."/>
            <person name="Wayne R."/>
            <person name="Wiley E."/>
            <person name="Yang H."/>
            <person name="Zhang G."/>
            <person name="Haussler D."/>
            <person name="Ryder O."/>
            <person name="O'Brien S.J."/>
        </authorList>
    </citation>
    <scope>NUCLEOTIDE SEQUENCE</scope>
</reference>
<evidence type="ECO:0000256" key="5">
    <source>
        <dbReference type="ARBA" id="ARBA00016767"/>
    </source>
</evidence>
<keyword evidence="8" id="KW-0812">Transmembrane</keyword>
<keyword evidence="11" id="KW-0249">Electron transport</keyword>
<accession>A0A671F560</accession>
<name>A0A671F560_RHIFE</name>
<comment type="similarity">
    <text evidence="3">Belongs to the complex I NDUFC1 subunit family.</text>
</comment>
<dbReference type="Proteomes" id="UP000472240">
    <property type="component" value="Chromosome 8"/>
</dbReference>
<dbReference type="PANTHER" id="PTHR17097">
    <property type="entry name" value="NADH-UBIQUINONE OXIDOREDUCTASE KFYI SUBUNIT"/>
    <property type="match status" value="1"/>
</dbReference>
<dbReference type="GeneTree" id="ENSGT00390000002565"/>
<keyword evidence="6" id="KW-0813">Transport</keyword>
<evidence type="ECO:0000313" key="18">
    <source>
        <dbReference type="Proteomes" id="UP000472240"/>
    </source>
</evidence>
<protein>
    <recommendedName>
        <fullName evidence="5">NADH dehydrogenase [ubiquinone] 1 subunit C1, mitochondrial</fullName>
    </recommendedName>
    <alternativeName>
        <fullName evidence="15">Complex I-KFYI</fullName>
    </alternativeName>
    <alternativeName>
        <fullName evidence="16">NADH-ubiquinone oxidoreductase KFYI subunit</fullName>
    </alternativeName>
</protein>
<evidence type="ECO:0000313" key="17">
    <source>
        <dbReference type="Ensembl" id="ENSRFEP00010020756.1"/>
    </source>
</evidence>
<evidence type="ECO:0000256" key="2">
    <source>
        <dbReference type="ARBA" id="ARBA00004298"/>
    </source>
</evidence>
<evidence type="ECO:0000256" key="6">
    <source>
        <dbReference type="ARBA" id="ARBA00022448"/>
    </source>
</evidence>
<proteinExistence type="inferred from homology"/>
<evidence type="ECO:0000256" key="16">
    <source>
        <dbReference type="ARBA" id="ARBA00032841"/>
    </source>
</evidence>
<evidence type="ECO:0000256" key="4">
    <source>
        <dbReference type="ARBA" id="ARBA00011533"/>
    </source>
</evidence>
<keyword evidence="7" id="KW-0679">Respiratory chain</keyword>
<dbReference type="Ensembl" id="ENSRFET00010022609.1">
    <property type="protein sequence ID" value="ENSRFEP00010020756.1"/>
    <property type="gene ID" value="ENSRFEG00010013947.1"/>
</dbReference>
<dbReference type="InParanoid" id="A0A671F560"/>